<evidence type="ECO:0000259" key="1">
    <source>
        <dbReference type="PROSITE" id="PS50106"/>
    </source>
</evidence>
<dbReference type="EMBL" id="HBFQ01036153">
    <property type="protein sequence ID" value="CAD8851146.1"/>
    <property type="molecule type" value="Transcribed_RNA"/>
</dbReference>
<dbReference type="AlphaFoldDB" id="A0A7S1AE38"/>
<dbReference type="SUPFAM" id="SSF50156">
    <property type="entry name" value="PDZ domain-like"/>
    <property type="match status" value="1"/>
</dbReference>
<proteinExistence type="predicted"/>
<sequence>MFCNCCTSEDPVAVESAVARSMDEAGPANRLEVEPAQDVVFTACLDRTTGTRLGIDVQEELDNKALKVTRVEDGLFAAAIWNDSNPNSTIAPGDYIRSVNGKIDLKDVVAECKQWQKLDVVFMRKGGP</sequence>
<gene>
    <name evidence="2" type="ORF">NSCI0253_LOCUS25496</name>
</gene>
<accession>A0A7S1AE38</accession>
<feature type="domain" description="PDZ" evidence="1">
    <location>
        <begin position="42"/>
        <end position="108"/>
    </location>
</feature>
<dbReference type="InterPro" id="IPR001478">
    <property type="entry name" value="PDZ"/>
</dbReference>
<name>A0A7S1AE38_NOCSC</name>
<organism evidence="2">
    <name type="scientific">Noctiluca scintillans</name>
    <name type="common">Sea sparkle</name>
    <name type="synonym">Red tide dinoflagellate</name>
    <dbReference type="NCBI Taxonomy" id="2966"/>
    <lineage>
        <taxon>Eukaryota</taxon>
        <taxon>Sar</taxon>
        <taxon>Alveolata</taxon>
        <taxon>Dinophyceae</taxon>
        <taxon>Noctilucales</taxon>
        <taxon>Noctilucaceae</taxon>
        <taxon>Noctiluca</taxon>
    </lineage>
</organism>
<protein>
    <recommendedName>
        <fullName evidence="1">PDZ domain-containing protein</fullName>
    </recommendedName>
</protein>
<dbReference type="PROSITE" id="PS50106">
    <property type="entry name" value="PDZ"/>
    <property type="match status" value="1"/>
</dbReference>
<evidence type="ECO:0000313" key="2">
    <source>
        <dbReference type="EMBL" id="CAD8851146.1"/>
    </source>
</evidence>
<reference evidence="2" key="1">
    <citation type="submission" date="2021-01" db="EMBL/GenBank/DDBJ databases">
        <authorList>
            <person name="Corre E."/>
            <person name="Pelletier E."/>
            <person name="Niang G."/>
            <person name="Scheremetjew M."/>
            <person name="Finn R."/>
            <person name="Kale V."/>
            <person name="Holt S."/>
            <person name="Cochrane G."/>
            <person name="Meng A."/>
            <person name="Brown T."/>
            <person name="Cohen L."/>
        </authorList>
    </citation>
    <scope>NUCLEOTIDE SEQUENCE</scope>
</reference>
<dbReference type="InterPro" id="IPR036034">
    <property type="entry name" value="PDZ_sf"/>
</dbReference>